<evidence type="ECO:0000313" key="3">
    <source>
        <dbReference type="Proteomes" id="UP000287224"/>
    </source>
</evidence>
<dbReference type="Proteomes" id="UP000287224">
    <property type="component" value="Unassembled WGS sequence"/>
</dbReference>
<keyword evidence="1" id="KW-0472">Membrane</keyword>
<gene>
    <name evidence="2" type="ORF">KDAU_61010</name>
</gene>
<organism evidence="2 3">
    <name type="scientific">Dictyobacter aurantiacus</name>
    <dbReference type="NCBI Taxonomy" id="1936993"/>
    <lineage>
        <taxon>Bacteria</taxon>
        <taxon>Bacillati</taxon>
        <taxon>Chloroflexota</taxon>
        <taxon>Ktedonobacteria</taxon>
        <taxon>Ktedonobacterales</taxon>
        <taxon>Dictyobacteraceae</taxon>
        <taxon>Dictyobacter</taxon>
    </lineage>
</organism>
<dbReference type="EMBL" id="BIFQ01000002">
    <property type="protein sequence ID" value="GCE08772.1"/>
    <property type="molecule type" value="Genomic_DNA"/>
</dbReference>
<proteinExistence type="predicted"/>
<evidence type="ECO:0000256" key="1">
    <source>
        <dbReference type="SAM" id="Phobius"/>
    </source>
</evidence>
<keyword evidence="1" id="KW-1133">Transmembrane helix</keyword>
<comment type="caution">
    <text evidence="2">The sequence shown here is derived from an EMBL/GenBank/DDBJ whole genome shotgun (WGS) entry which is preliminary data.</text>
</comment>
<evidence type="ECO:0000313" key="2">
    <source>
        <dbReference type="EMBL" id="GCE08772.1"/>
    </source>
</evidence>
<dbReference type="AlphaFoldDB" id="A0A401ZPK9"/>
<reference evidence="3" key="1">
    <citation type="submission" date="2018-12" db="EMBL/GenBank/DDBJ databases">
        <title>Tengunoibacter tsumagoiensis gen. nov., sp. nov., Dictyobacter kobayashii sp. nov., D. alpinus sp. nov., and D. joshuensis sp. nov. and description of Dictyobacteraceae fam. nov. within the order Ktedonobacterales isolated from Tengu-no-mugimeshi.</title>
        <authorList>
            <person name="Wang C.M."/>
            <person name="Zheng Y."/>
            <person name="Sakai Y."/>
            <person name="Toyoda A."/>
            <person name="Minakuchi Y."/>
            <person name="Abe K."/>
            <person name="Yokota A."/>
            <person name="Yabe S."/>
        </authorList>
    </citation>
    <scope>NUCLEOTIDE SEQUENCE [LARGE SCALE GENOMIC DNA]</scope>
    <source>
        <strain evidence="3">S-27</strain>
    </source>
</reference>
<sequence length="64" mass="7749">MFYRVDGYLYRRFSYITIYSLYLVPPGVVWLTNEKVDLRMRLPVAYNLLELFERKGCENVYDAD</sequence>
<keyword evidence="1" id="KW-0812">Transmembrane</keyword>
<accession>A0A401ZPK9</accession>
<name>A0A401ZPK9_9CHLR</name>
<protein>
    <submittedName>
        <fullName evidence="2">Uncharacterized protein</fullName>
    </submittedName>
</protein>
<feature type="transmembrane region" description="Helical" evidence="1">
    <location>
        <begin position="12"/>
        <end position="31"/>
    </location>
</feature>
<keyword evidence="3" id="KW-1185">Reference proteome</keyword>